<evidence type="ECO:0000313" key="9">
    <source>
        <dbReference type="EMBL" id="RAP38006.1"/>
    </source>
</evidence>
<dbReference type="Proteomes" id="UP000249458">
    <property type="component" value="Unassembled WGS sequence"/>
</dbReference>
<proteinExistence type="inferred from homology"/>
<dbReference type="InterPro" id="IPR031338">
    <property type="entry name" value="KDPG/KHG_AS_2"/>
</dbReference>
<evidence type="ECO:0000256" key="8">
    <source>
        <dbReference type="ARBA" id="ARBA00023277"/>
    </source>
</evidence>
<dbReference type="RefSeq" id="WP_112218555.1">
    <property type="nucleotide sequence ID" value="NZ_MVJN01000002.1"/>
</dbReference>
<gene>
    <name evidence="9" type="ORF">B1207_03185</name>
</gene>
<evidence type="ECO:0000256" key="2">
    <source>
        <dbReference type="ARBA" id="ARBA00004736"/>
    </source>
</evidence>
<dbReference type="InterPro" id="IPR000887">
    <property type="entry name" value="Aldlse_KDPG_KHG"/>
</dbReference>
<comment type="caution">
    <text evidence="9">The sequence shown here is derived from an EMBL/GenBank/DDBJ whole genome shotgun (WGS) entry which is preliminary data.</text>
</comment>
<dbReference type="CDD" id="cd00452">
    <property type="entry name" value="KDPG_aldolase"/>
    <property type="match status" value="1"/>
</dbReference>
<keyword evidence="7" id="KW-0704">Schiff base</keyword>
<reference evidence="9 10" key="1">
    <citation type="submission" date="2017-02" db="EMBL/GenBank/DDBJ databases">
        <title>Legionella quilivanii strain from human: case report and whole genome sequencing analysis.</title>
        <authorList>
            <person name="Lalancette C."/>
            <person name="Leduc J.-M."/>
            <person name="Levesque S."/>
            <person name="Fournier E."/>
            <person name="Saoud J."/>
            <person name="Faucher S.P."/>
            <person name="Bernard K."/>
            <person name="Martineau C."/>
            <person name="Longtin J."/>
        </authorList>
    </citation>
    <scope>NUCLEOTIDE SEQUENCE [LARGE SCALE GENOMIC DNA]</scope>
    <source>
        <strain evidence="9 10">ID143958</strain>
    </source>
</reference>
<dbReference type="SUPFAM" id="SSF51569">
    <property type="entry name" value="Aldolase"/>
    <property type="match status" value="1"/>
</dbReference>
<dbReference type="InterPro" id="IPR031337">
    <property type="entry name" value="KDPG/KHG_AS_1"/>
</dbReference>
<dbReference type="Pfam" id="PF01081">
    <property type="entry name" value="Aldolase"/>
    <property type="match status" value="1"/>
</dbReference>
<dbReference type="InterPro" id="IPR013785">
    <property type="entry name" value="Aldolase_TIM"/>
</dbReference>
<name>A0A364LMX5_9GAMM</name>
<evidence type="ECO:0000256" key="7">
    <source>
        <dbReference type="ARBA" id="ARBA00023270"/>
    </source>
</evidence>
<dbReference type="PROSITE" id="PS00159">
    <property type="entry name" value="ALDOLASE_KDPG_KHG_1"/>
    <property type="match status" value="1"/>
</dbReference>
<evidence type="ECO:0000256" key="3">
    <source>
        <dbReference type="ARBA" id="ARBA00006906"/>
    </source>
</evidence>
<dbReference type="PANTHER" id="PTHR30246">
    <property type="entry name" value="2-KETO-3-DEOXY-6-PHOSPHOGLUCONATE ALDOLASE"/>
    <property type="match status" value="1"/>
</dbReference>
<organism evidence="9 10">
    <name type="scientific">Legionella quinlivanii</name>
    <dbReference type="NCBI Taxonomy" id="45073"/>
    <lineage>
        <taxon>Bacteria</taxon>
        <taxon>Pseudomonadati</taxon>
        <taxon>Pseudomonadota</taxon>
        <taxon>Gammaproteobacteria</taxon>
        <taxon>Legionellales</taxon>
        <taxon>Legionellaceae</taxon>
        <taxon>Legionella</taxon>
    </lineage>
</organism>
<sequence>MEPFNWKLSAEKVFSASALIPVIVIRDLNQALPLAEALLKGGICIMEVTLRTEIALEAIHLLSQEMKTMIIGAGTVLNDLQLQQVLDAGAAFALSPGATPSLLSAGRETSIPLIPGISSVSEVMLGMEMGYRHFKFFPAGAMGGVAALKSFYGPLPDAVFCPTGGINSSNCMDYLALPNVQCVGGSWMVPETAVQNRDWQLITDLCKKANALISDKV</sequence>
<dbReference type="GO" id="GO:0008675">
    <property type="term" value="F:2-dehydro-3-deoxy-phosphogluconate aldolase activity"/>
    <property type="evidence" value="ECO:0007669"/>
    <property type="project" value="UniProtKB-EC"/>
</dbReference>
<evidence type="ECO:0000256" key="1">
    <source>
        <dbReference type="ARBA" id="ARBA00000654"/>
    </source>
</evidence>
<dbReference type="PROSITE" id="PS00160">
    <property type="entry name" value="ALDOLASE_KDPG_KHG_2"/>
    <property type="match status" value="1"/>
</dbReference>
<keyword evidence="8" id="KW-0119">Carbohydrate metabolism</keyword>
<evidence type="ECO:0000256" key="6">
    <source>
        <dbReference type="ARBA" id="ARBA00023239"/>
    </source>
</evidence>
<comment type="similarity">
    <text evidence="3">Belongs to the KHG/KDPG aldolase family.</text>
</comment>
<comment type="subunit">
    <text evidence="4">Homotrimer.</text>
</comment>
<dbReference type="EC" id="4.1.2.14" evidence="5"/>
<keyword evidence="6" id="KW-0456">Lyase</keyword>
<evidence type="ECO:0000256" key="4">
    <source>
        <dbReference type="ARBA" id="ARBA00011233"/>
    </source>
</evidence>
<dbReference type="NCBIfam" id="NF004325">
    <property type="entry name" value="PRK05718.1"/>
    <property type="match status" value="1"/>
</dbReference>
<dbReference type="EMBL" id="MVJN01000002">
    <property type="protein sequence ID" value="RAP38006.1"/>
    <property type="molecule type" value="Genomic_DNA"/>
</dbReference>
<evidence type="ECO:0000313" key="10">
    <source>
        <dbReference type="Proteomes" id="UP000249458"/>
    </source>
</evidence>
<comment type="catalytic activity">
    <reaction evidence="1">
        <text>2-dehydro-3-deoxy-6-phospho-D-gluconate = D-glyceraldehyde 3-phosphate + pyruvate</text>
        <dbReference type="Rhea" id="RHEA:17089"/>
        <dbReference type="ChEBI" id="CHEBI:15361"/>
        <dbReference type="ChEBI" id="CHEBI:57569"/>
        <dbReference type="ChEBI" id="CHEBI:59776"/>
        <dbReference type="EC" id="4.1.2.14"/>
    </reaction>
</comment>
<dbReference type="Gene3D" id="3.20.20.70">
    <property type="entry name" value="Aldolase class I"/>
    <property type="match status" value="1"/>
</dbReference>
<dbReference type="AlphaFoldDB" id="A0A364LMX5"/>
<evidence type="ECO:0000256" key="5">
    <source>
        <dbReference type="ARBA" id="ARBA00013063"/>
    </source>
</evidence>
<accession>A0A364LMX5</accession>
<protein>
    <recommendedName>
        <fullName evidence="5">2-dehydro-3-deoxy-phosphogluconate aldolase</fullName>
        <ecNumber evidence="5">4.1.2.14</ecNumber>
    </recommendedName>
</protein>
<dbReference type="NCBIfam" id="TIGR01182">
    <property type="entry name" value="eda"/>
    <property type="match status" value="1"/>
</dbReference>
<dbReference type="PANTHER" id="PTHR30246:SF1">
    <property type="entry name" value="2-DEHYDRO-3-DEOXY-6-PHOSPHOGALACTONATE ALDOLASE-RELATED"/>
    <property type="match status" value="1"/>
</dbReference>
<comment type="pathway">
    <text evidence="2">Carbohydrate acid metabolism; 2-dehydro-3-deoxy-D-gluconate degradation; D-glyceraldehyde 3-phosphate and pyruvate from 2-dehydro-3-deoxy-D-gluconate: step 2/2.</text>
</comment>